<evidence type="ECO:0000259" key="11">
    <source>
        <dbReference type="Pfam" id="PF00294"/>
    </source>
</evidence>
<comment type="pathway">
    <text evidence="8">Carbohydrate metabolism; D-tagatose 6-phosphate degradation; D-glyceraldehyde 3-phosphate and glycerone phosphate from D-tagatose 6-phosphate: step 1/2.</text>
</comment>
<evidence type="ECO:0000313" key="12">
    <source>
        <dbReference type="EMBL" id="SMC33428.1"/>
    </source>
</evidence>
<dbReference type="InterPro" id="IPR017583">
    <property type="entry name" value="Tagatose/fructose_Pkinase"/>
</dbReference>
<dbReference type="PRINTS" id="PR00990">
    <property type="entry name" value="RIBOKINASE"/>
</dbReference>
<dbReference type="AlphaFoldDB" id="A0A1W1YCF4"/>
<evidence type="ECO:0000256" key="5">
    <source>
        <dbReference type="ARBA" id="ARBA00022777"/>
    </source>
</evidence>
<evidence type="ECO:0000256" key="4">
    <source>
        <dbReference type="ARBA" id="ARBA00022741"/>
    </source>
</evidence>
<keyword evidence="4 8" id="KW-0547">Nucleotide-binding</keyword>
<dbReference type="Proteomes" id="UP000243884">
    <property type="component" value="Unassembled WGS sequence"/>
</dbReference>
<organism evidence="12 13">
    <name type="scientific">Aerococcus suis</name>
    <dbReference type="NCBI Taxonomy" id="371602"/>
    <lineage>
        <taxon>Bacteria</taxon>
        <taxon>Bacillati</taxon>
        <taxon>Bacillota</taxon>
        <taxon>Bacilli</taxon>
        <taxon>Lactobacillales</taxon>
        <taxon>Aerococcaceae</taxon>
        <taxon>Aerococcus</taxon>
    </lineage>
</organism>
<evidence type="ECO:0000256" key="7">
    <source>
        <dbReference type="ARBA" id="ARBA00047745"/>
    </source>
</evidence>
<proteinExistence type="inferred from homology"/>
<dbReference type="PIRSF" id="PIRSF000535">
    <property type="entry name" value="1PFK/6PFK/LacC"/>
    <property type="match status" value="1"/>
</dbReference>
<feature type="domain" description="Carbohydrate kinase PfkB" evidence="11">
    <location>
        <begin position="11"/>
        <end position="289"/>
    </location>
</feature>
<dbReference type="PANTHER" id="PTHR46566">
    <property type="entry name" value="1-PHOSPHOFRUCTOKINASE-RELATED"/>
    <property type="match status" value="1"/>
</dbReference>
<protein>
    <recommendedName>
        <fullName evidence="8">Tagatose-6-phosphate kinase</fullName>
        <ecNumber evidence="8">2.7.1.144</ecNumber>
    </recommendedName>
</protein>
<comment type="similarity">
    <text evidence="8">Belongs to the carbohydrate kinase PfkB family. LacC subfamily.</text>
</comment>
<dbReference type="InterPro" id="IPR002139">
    <property type="entry name" value="Ribo/fructo_kinase"/>
</dbReference>
<comment type="similarity">
    <text evidence="1">Belongs to the carbohydrate kinase pfkB family.</text>
</comment>
<dbReference type="OrthoDB" id="9801219at2"/>
<dbReference type="PROSITE" id="PS00583">
    <property type="entry name" value="PFKB_KINASES_1"/>
    <property type="match status" value="1"/>
</dbReference>
<dbReference type="InterPro" id="IPR002173">
    <property type="entry name" value="Carboh/pur_kinase_PfkB_CS"/>
</dbReference>
<evidence type="ECO:0000256" key="9">
    <source>
        <dbReference type="RuleBase" id="RU003704"/>
    </source>
</evidence>
<accession>A0A1W1YCF4</accession>
<keyword evidence="6 8" id="KW-0067">ATP-binding</keyword>
<dbReference type="PANTHER" id="PTHR46566:SF1">
    <property type="entry name" value="1-PHOSPHOFRUCTOKINASE"/>
    <property type="match status" value="1"/>
</dbReference>
<evidence type="ECO:0000256" key="2">
    <source>
        <dbReference type="ARBA" id="ARBA00022679"/>
    </source>
</evidence>
<dbReference type="GO" id="GO:2001059">
    <property type="term" value="P:D-tagatose 6-phosphate catabolic process"/>
    <property type="evidence" value="ECO:0007669"/>
    <property type="project" value="UniProtKB-UniPathway"/>
</dbReference>
<dbReference type="EMBL" id="FWXK01000002">
    <property type="protein sequence ID" value="SMC33428.1"/>
    <property type="molecule type" value="Genomic_DNA"/>
</dbReference>
<dbReference type="GO" id="GO:0005988">
    <property type="term" value="P:lactose metabolic process"/>
    <property type="evidence" value="ECO:0007669"/>
    <property type="project" value="UniProtKB-KW"/>
</dbReference>
<dbReference type="CDD" id="cd01164">
    <property type="entry name" value="FruK_PfkB_like"/>
    <property type="match status" value="1"/>
</dbReference>
<dbReference type="RefSeq" id="WP_084098241.1">
    <property type="nucleotide sequence ID" value="NZ_FWXK01000002.1"/>
</dbReference>
<dbReference type="UniPathway" id="UPA00704">
    <property type="reaction ID" value="UER00715"/>
</dbReference>
<evidence type="ECO:0000256" key="10">
    <source>
        <dbReference type="RuleBase" id="RU369061"/>
    </source>
</evidence>
<dbReference type="SUPFAM" id="SSF53613">
    <property type="entry name" value="Ribokinase-like"/>
    <property type="match status" value="1"/>
</dbReference>
<sequence length="308" mass="33105">MIYTITFNPAIDLVYQLDNQLQPGELNRSQSEQVVAGGKGINISVLLHKLGIKSTATGFVGGFTGQYIINVLENRQIPTHFISVDGITRINAKINDNEMTEVNGSGPAITPDNMQSLLTYLNTHLTDADTIFLAGNKGNGMSADDYIAVSKLANRNGAKLIIDSNTDLLTSCLTHQPFMVKPNKDELSDIFGVEIKTDHDVIHYAKELQQMGARNVLVSMGGEGSLLLTVNNEVYKASVPEGEVINPTGAGDSMLAGFMAKYIETEDYQTSLQLAAACGSATAFSTGIASRSLINSLIDQIKITKKGD</sequence>
<dbReference type="InterPro" id="IPR011611">
    <property type="entry name" value="PfkB_dom"/>
</dbReference>
<dbReference type="GO" id="GO:0044281">
    <property type="term" value="P:small molecule metabolic process"/>
    <property type="evidence" value="ECO:0007669"/>
    <property type="project" value="UniProtKB-ARBA"/>
</dbReference>
<gene>
    <name evidence="12" type="ORF">SAMN04487984_0530</name>
</gene>
<comment type="catalytic activity">
    <reaction evidence="8">
        <text>D-tagatofuranose 6-phosphate + ATP = D-tagatofuranose 1,6-bisphosphate + ADP + H(+)</text>
        <dbReference type="Rhea" id="RHEA:12420"/>
        <dbReference type="ChEBI" id="CHEBI:15378"/>
        <dbReference type="ChEBI" id="CHEBI:30616"/>
        <dbReference type="ChEBI" id="CHEBI:58694"/>
        <dbReference type="ChEBI" id="CHEBI:58695"/>
        <dbReference type="ChEBI" id="CHEBI:456216"/>
        <dbReference type="EC" id="2.7.1.144"/>
    </reaction>
</comment>
<dbReference type="NCBIfam" id="TIGR03828">
    <property type="entry name" value="pfkB"/>
    <property type="match status" value="1"/>
</dbReference>
<dbReference type="InterPro" id="IPR029056">
    <property type="entry name" value="Ribokinase-like"/>
</dbReference>
<reference evidence="13" key="1">
    <citation type="submission" date="2017-04" db="EMBL/GenBank/DDBJ databases">
        <authorList>
            <person name="Varghese N."/>
            <person name="Submissions S."/>
        </authorList>
    </citation>
    <scope>NUCLEOTIDE SEQUENCE [LARGE SCALE GENOMIC DNA]</scope>
    <source>
        <strain evidence="13">DSM 21500</strain>
    </source>
</reference>
<comment type="catalytic activity">
    <reaction evidence="7 10">
        <text>beta-D-fructose 1-phosphate + ATP = beta-D-fructose 1,6-bisphosphate + ADP + H(+)</text>
        <dbReference type="Rhea" id="RHEA:14213"/>
        <dbReference type="ChEBI" id="CHEBI:15378"/>
        <dbReference type="ChEBI" id="CHEBI:30616"/>
        <dbReference type="ChEBI" id="CHEBI:32966"/>
        <dbReference type="ChEBI" id="CHEBI:138881"/>
        <dbReference type="ChEBI" id="CHEBI:456216"/>
        <dbReference type="EC" id="2.7.1.56"/>
    </reaction>
</comment>
<evidence type="ECO:0000313" key="13">
    <source>
        <dbReference type="Proteomes" id="UP000243884"/>
    </source>
</evidence>
<dbReference type="GO" id="GO:0009024">
    <property type="term" value="F:tagatose-6-phosphate kinase activity"/>
    <property type="evidence" value="ECO:0007669"/>
    <property type="project" value="UniProtKB-EC"/>
</dbReference>
<dbReference type="STRING" id="371602.SAMN04487984_0530"/>
<keyword evidence="3 8" id="KW-0423">Lactose metabolism</keyword>
<evidence type="ECO:0000256" key="6">
    <source>
        <dbReference type="ARBA" id="ARBA00022840"/>
    </source>
</evidence>
<dbReference type="NCBIfam" id="TIGR03168">
    <property type="entry name" value="1-PFK"/>
    <property type="match status" value="1"/>
</dbReference>
<keyword evidence="2 8" id="KW-0808">Transferase</keyword>
<dbReference type="GO" id="GO:0005829">
    <property type="term" value="C:cytosol"/>
    <property type="evidence" value="ECO:0007669"/>
    <property type="project" value="TreeGrafter"/>
</dbReference>
<comment type="function">
    <text evidence="10">Catalyzes the ATP-dependent phosphorylation of fructose-l-phosphate to fructose-l,6-bisphosphate.</text>
</comment>
<evidence type="ECO:0000256" key="3">
    <source>
        <dbReference type="ARBA" id="ARBA00022736"/>
    </source>
</evidence>
<dbReference type="GO" id="GO:0005524">
    <property type="term" value="F:ATP binding"/>
    <property type="evidence" value="ECO:0007669"/>
    <property type="project" value="UniProtKB-UniRule"/>
</dbReference>
<keyword evidence="5 9" id="KW-0418">Kinase</keyword>
<evidence type="ECO:0000256" key="1">
    <source>
        <dbReference type="ARBA" id="ARBA00005380"/>
    </source>
</evidence>
<dbReference type="GO" id="GO:0016052">
    <property type="term" value="P:carbohydrate catabolic process"/>
    <property type="evidence" value="ECO:0007669"/>
    <property type="project" value="UniProtKB-ARBA"/>
</dbReference>
<dbReference type="GO" id="GO:0008662">
    <property type="term" value="F:1-phosphofructokinase activity"/>
    <property type="evidence" value="ECO:0007669"/>
    <property type="project" value="UniProtKB-UniRule"/>
</dbReference>
<evidence type="ECO:0000256" key="8">
    <source>
        <dbReference type="PIRNR" id="PIRNR000535"/>
    </source>
</evidence>
<dbReference type="InterPro" id="IPR022463">
    <property type="entry name" value="1-PFruKinase"/>
</dbReference>
<dbReference type="Gene3D" id="3.40.1190.20">
    <property type="match status" value="1"/>
</dbReference>
<dbReference type="Pfam" id="PF00294">
    <property type="entry name" value="PfkB"/>
    <property type="match status" value="1"/>
</dbReference>
<dbReference type="PROSITE" id="PS00584">
    <property type="entry name" value="PFKB_KINASES_2"/>
    <property type="match status" value="1"/>
</dbReference>
<keyword evidence="13" id="KW-1185">Reference proteome</keyword>
<dbReference type="FunFam" id="3.40.1190.20:FF:000001">
    <property type="entry name" value="Phosphofructokinase"/>
    <property type="match status" value="1"/>
</dbReference>
<dbReference type="EC" id="2.7.1.144" evidence="8"/>
<name>A0A1W1YCF4_9LACT</name>